<keyword evidence="2" id="KW-0472">Membrane</keyword>
<protein>
    <submittedName>
        <fullName evidence="5">Uncharacterized protein DUF4349</fullName>
    </submittedName>
</protein>
<feature type="signal peptide" evidence="3">
    <location>
        <begin position="1"/>
        <end position="19"/>
    </location>
</feature>
<keyword evidence="6" id="KW-1185">Reference proteome</keyword>
<accession>A0A2P8FNG5</accession>
<reference evidence="5 6" key="1">
    <citation type="submission" date="2018-03" db="EMBL/GenBank/DDBJ databases">
        <title>Genomic Encyclopedia of Archaeal and Bacterial Type Strains, Phase II (KMG-II): from individual species to whole genera.</title>
        <authorList>
            <person name="Goeker M."/>
        </authorList>
    </citation>
    <scope>NUCLEOTIDE SEQUENCE [LARGE SCALE GENOMIC DNA]</scope>
    <source>
        <strain evidence="5 6">DSM 29057</strain>
    </source>
</reference>
<keyword evidence="2" id="KW-0812">Transmembrane</keyword>
<dbReference type="EMBL" id="PYAS01000017">
    <property type="protein sequence ID" value="PSL23266.1"/>
    <property type="molecule type" value="Genomic_DNA"/>
</dbReference>
<keyword evidence="2" id="KW-1133">Transmembrane helix</keyword>
<evidence type="ECO:0000313" key="5">
    <source>
        <dbReference type="EMBL" id="PSL23266.1"/>
    </source>
</evidence>
<dbReference type="Pfam" id="PF14257">
    <property type="entry name" value="DUF4349"/>
    <property type="match status" value="1"/>
</dbReference>
<sequence length="295" mass="33081">MKITMKRLFSISIMWLVLAGCSGPKQEDSSEVSLMRVPPPPQDQNKTIGAVDAMPVREDGEMSGAASGIVTEKKFIKTGRIEFETEDAEATRKTIMESVRANKAYVSRDEENRSGQAVSYTIVVHVPAARFDTFLNSATKGITNFREKSISNEDVTATYVDTESRLKTKKDIENRYRALLTKANTVKDILEIERELGEIRTDIEATEAQFRQLKGDIQYSTLHIVFYKPIDTSNPFLTELADAFRQGVGNIRAFTVVLVAVWPFALLAIGVIAGLNWWRRRRKAAEKKEAAELPS</sequence>
<feature type="domain" description="DUF4349" evidence="4">
    <location>
        <begin position="74"/>
        <end position="275"/>
    </location>
</feature>
<dbReference type="InterPro" id="IPR025645">
    <property type="entry name" value="DUF4349"/>
</dbReference>
<keyword evidence="3" id="KW-0732">Signal</keyword>
<comment type="caution">
    <text evidence="5">The sequence shown here is derived from an EMBL/GenBank/DDBJ whole genome shotgun (WGS) entry which is preliminary data.</text>
</comment>
<gene>
    <name evidence="5" type="ORF">CLV60_117143</name>
</gene>
<evidence type="ECO:0000256" key="1">
    <source>
        <dbReference type="SAM" id="MobiDB-lite"/>
    </source>
</evidence>
<dbReference type="PROSITE" id="PS51257">
    <property type="entry name" value="PROKAR_LIPOPROTEIN"/>
    <property type="match status" value="1"/>
</dbReference>
<evidence type="ECO:0000313" key="6">
    <source>
        <dbReference type="Proteomes" id="UP000241964"/>
    </source>
</evidence>
<organism evidence="5 6">
    <name type="scientific">Dyadobacter jiangsuensis</name>
    <dbReference type="NCBI Taxonomy" id="1591085"/>
    <lineage>
        <taxon>Bacteria</taxon>
        <taxon>Pseudomonadati</taxon>
        <taxon>Bacteroidota</taxon>
        <taxon>Cytophagia</taxon>
        <taxon>Cytophagales</taxon>
        <taxon>Spirosomataceae</taxon>
        <taxon>Dyadobacter</taxon>
    </lineage>
</organism>
<dbReference type="OrthoDB" id="5381491at2"/>
<evidence type="ECO:0000259" key="4">
    <source>
        <dbReference type="Pfam" id="PF14257"/>
    </source>
</evidence>
<evidence type="ECO:0000256" key="2">
    <source>
        <dbReference type="SAM" id="Phobius"/>
    </source>
</evidence>
<feature type="chain" id="PRO_5015129670" evidence="3">
    <location>
        <begin position="20"/>
        <end position="295"/>
    </location>
</feature>
<proteinExistence type="predicted"/>
<evidence type="ECO:0000256" key="3">
    <source>
        <dbReference type="SAM" id="SignalP"/>
    </source>
</evidence>
<feature type="region of interest" description="Disordered" evidence="1">
    <location>
        <begin position="27"/>
        <end position="46"/>
    </location>
</feature>
<feature type="transmembrane region" description="Helical" evidence="2">
    <location>
        <begin position="253"/>
        <end position="278"/>
    </location>
</feature>
<dbReference type="Proteomes" id="UP000241964">
    <property type="component" value="Unassembled WGS sequence"/>
</dbReference>
<name>A0A2P8FNG5_9BACT</name>
<dbReference type="AlphaFoldDB" id="A0A2P8FNG5"/>